<dbReference type="InterPro" id="IPR003314">
    <property type="entry name" value="Mu-type_HTH"/>
</dbReference>
<protein>
    <submittedName>
        <fullName evidence="2">Mu DNA-binding protein</fullName>
    </submittedName>
</protein>
<dbReference type="Pfam" id="PF02316">
    <property type="entry name" value="HTH_Tnp_Mu_1"/>
    <property type="match status" value="1"/>
</dbReference>
<dbReference type="InterPro" id="IPR036388">
    <property type="entry name" value="WH-like_DNA-bd_sf"/>
</dbReference>
<evidence type="ECO:0000313" key="2">
    <source>
        <dbReference type="EMBL" id="RDK91947.1"/>
    </source>
</evidence>
<dbReference type="OrthoDB" id="5676324at2"/>
<sequence>MKKEWYAAKELVGIGGFPTTPQAINQRAKAEGWRKQRRSGVQGRAIEYHISSFPPNVVAELAAREDSQGYQVEPPNTIKAWSAIYYQLTDEERELLTTFVMREGINSLFERLGLERRSASMKEKPELECEG</sequence>
<dbReference type="EMBL" id="QRAP01000004">
    <property type="protein sequence ID" value="RDK91947.1"/>
    <property type="molecule type" value="Genomic_DNA"/>
</dbReference>
<feature type="domain" description="HTH Mu-type" evidence="1">
    <location>
        <begin position="2"/>
        <end position="69"/>
    </location>
</feature>
<dbReference type="InterPro" id="IPR009061">
    <property type="entry name" value="DNA-bd_dom_put_sf"/>
</dbReference>
<dbReference type="RefSeq" id="WP_115458279.1">
    <property type="nucleotide sequence ID" value="NZ_QRAP01000004.1"/>
</dbReference>
<keyword evidence="3" id="KW-1185">Reference proteome</keyword>
<evidence type="ECO:0000313" key="3">
    <source>
        <dbReference type="Proteomes" id="UP000254848"/>
    </source>
</evidence>
<dbReference type="Gene3D" id="1.10.10.10">
    <property type="entry name" value="Winged helix-like DNA-binding domain superfamily/Winged helix DNA-binding domain"/>
    <property type="match status" value="1"/>
</dbReference>
<dbReference type="Proteomes" id="UP000254848">
    <property type="component" value="Unassembled WGS sequence"/>
</dbReference>
<gene>
    <name evidence="2" type="ORF">C8D90_10494</name>
</gene>
<organism evidence="2 3">
    <name type="scientific">Enterobacillus tribolii</name>
    <dbReference type="NCBI Taxonomy" id="1487935"/>
    <lineage>
        <taxon>Bacteria</taxon>
        <taxon>Pseudomonadati</taxon>
        <taxon>Pseudomonadota</taxon>
        <taxon>Gammaproteobacteria</taxon>
        <taxon>Enterobacterales</taxon>
        <taxon>Hafniaceae</taxon>
        <taxon>Enterobacillus</taxon>
    </lineage>
</organism>
<name>A0A370QRR2_9GAMM</name>
<keyword evidence="2" id="KW-0238">DNA-binding</keyword>
<dbReference type="GO" id="GO:0003677">
    <property type="term" value="F:DNA binding"/>
    <property type="evidence" value="ECO:0007669"/>
    <property type="project" value="UniProtKB-KW"/>
</dbReference>
<comment type="caution">
    <text evidence="2">The sequence shown here is derived from an EMBL/GenBank/DDBJ whole genome shotgun (WGS) entry which is preliminary data.</text>
</comment>
<evidence type="ECO:0000259" key="1">
    <source>
        <dbReference type="PROSITE" id="PS51702"/>
    </source>
</evidence>
<accession>A0A370QRR2</accession>
<dbReference type="AlphaFoldDB" id="A0A370QRR2"/>
<proteinExistence type="predicted"/>
<dbReference type="PROSITE" id="PS51702">
    <property type="entry name" value="HTH_MU"/>
    <property type="match status" value="1"/>
</dbReference>
<reference evidence="2 3" key="1">
    <citation type="submission" date="2018-07" db="EMBL/GenBank/DDBJ databases">
        <title>Genomic Encyclopedia of Type Strains, Phase IV (KMG-IV): sequencing the most valuable type-strain genomes for metagenomic binning, comparative biology and taxonomic classification.</title>
        <authorList>
            <person name="Goeker M."/>
        </authorList>
    </citation>
    <scope>NUCLEOTIDE SEQUENCE [LARGE SCALE GENOMIC DNA]</scope>
    <source>
        <strain evidence="2 3">DSM 103736</strain>
    </source>
</reference>
<dbReference type="SUPFAM" id="SSF46955">
    <property type="entry name" value="Putative DNA-binding domain"/>
    <property type="match status" value="1"/>
</dbReference>